<dbReference type="AlphaFoldDB" id="A0AAV3XJN9"/>
<keyword evidence="2" id="KW-1185">Reference proteome</keyword>
<reference evidence="1" key="1">
    <citation type="submission" date="2019-10" db="EMBL/GenBank/DDBJ databases">
        <title>Draft genome sequece of Microseira wollei NIES-4236.</title>
        <authorList>
            <person name="Yamaguchi H."/>
            <person name="Suzuki S."/>
            <person name="Kawachi M."/>
        </authorList>
    </citation>
    <scope>NUCLEOTIDE SEQUENCE</scope>
    <source>
        <strain evidence="1">NIES-4236</strain>
    </source>
</reference>
<name>A0AAV3XJN9_9CYAN</name>
<evidence type="ECO:0000313" key="1">
    <source>
        <dbReference type="EMBL" id="GET41731.1"/>
    </source>
</evidence>
<gene>
    <name evidence="1" type="ORF">MiSe_65450</name>
</gene>
<sequence length="69" mass="8047">MSHNHPGQMTWKVPGATECVLHLRRSPSEPWRHYKEFPEYVLPDPPHFSEGYATFLALLKKNWQAVKSS</sequence>
<proteinExistence type="predicted"/>
<protein>
    <submittedName>
        <fullName evidence="1">Uncharacterized protein</fullName>
    </submittedName>
</protein>
<accession>A0AAV3XJN9</accession>
<evidence type="ECO:0000313" key="2">
    <source>
        <dbReference type="Proteomes" id="UP001050975"/>
    </source>
</evidence>
<dbReference type="RefSeq" id="WP_226588280.1">
    <property type="nucleotide sequence ID" value="NZ_BLAY01000132.1"/>
</dbReference>
<dbReference type="Proteomes" id="UP001050975">
    <property type="component" value="Unassembled WGS sequence"/>
</dbReference>
<comment type="caution">
    <text evidence="1">The sequence shown here is derived from an EMBL/GenBank/DDBJ whole genome shotgun (WGS) entry which is preliminary data.</text>
</comment>
<organism evidence="1 2">
    <name type="scientific">Microseira wollei NIES-4236</name>
    <dbReference type="NCBI Taxonomy" id="2530354"/>
    <lineage>
        <taxon>Bacteria</taxon>
        <taxon>Bacillati</taxon>
        <taxon>Cyanobacteriota</taxon>
        <taxon>Cyanophyceae</taxon>
        <taxon>Oscillatoriophycideae</taxon>
        <taxon>Aerosakkonematales</taxon>
        <taxon>Aerosakkonemataceae</taxon>
        <taxon>Microseira</taxon>
    </lineage>
</organism>
<dbReference type="EMBL" id="BLAY01000132">
    <property type="protein sequence ID" value="GET41731.1"/>
    <property type="molecule type" value="Genomic_DNA"/>
</dbReference>